<dbReference type="EMBL" id="KN838555">
    <property type="protein sequence ID" value="KIK06144.1"/>
    <property type="molecule type" value="Genomic_DNA"/>
</dbReference>
<proteinExistence type="predicted"/>
<feature type="region of interest" description="Disordered" evidence="1">
    <location>
        <begin position="177"/>
        <end position="256"/>
    </location>
</feature>
<dbReference type="AlphaFoldDB" id="A0A0C9XWZ5"/>
<feature type="compositionally biased region" description="Low complexity" evidence="1">
    <location>
        <begin position="51"/>
        <end position="62"/>
    </location>
</feature>
<reference evidence="3" key="2">
    <citation type="submission" date="2015-01" db="EMBL/GenBank/DDBJ databases">
        <title>Evolutionary Origins and Diversification of the Mycorrhizal Mutualists.</title>
        <authorList>
            <consortium name="DOE Joint Genome Institute"/>
            <consortium name="Mycorrhizal Genomics Consortium"/>
            <person name="Kohler A."/>
            <person name="Kuo A."/>
            <person name="Nagy L.G."/>
            <person name="Floudas D."/>
            <person name="Copeland A."/>
            <person name="Barry K.W."/>
            <person name="Cichocki N."/>
            <person name="Veneault-Fourrey C."/>
            <person name="LaButti K."/>
            <person name="Lindquist E.A."/>
            <person name="Lipzen A."/>
            <person name="Lundell T."/>
            <person name="Morin E."/>
            <person name="Murat C."/>
            <person name="Riley R."/>
            <person name="Ohm R."/>
            <person name="Sun H."/>
            <person name="Tunlid A."/>
            <person name="Henrissat B."/>
            <person name="Grigoriev I.V."/>
            <person name="Hibbett D.S."/>
            <person name="Martin F."/>
        </authorList>
    </citation>
    <scope>NUCLEOTIDE SEQUENCE [LARGE SCALE GENOMIC DNA]</scope>
    <source>
        <strain evidence="3">LaAM-08-1</strain>
    </source>
</reference>
<organism evidence="2 3">
    <name type="scientific">Laccaria amethystina LaAM-08-1</name>
    <dbReference type="NCBI Taxonomy" id="1095629"/>
    <lineage>
        <taxon>Eukaryota</taxon>
        <taxon>Fungi</taxon>
        <taxon>Dikarya</taxon>
        <taxon>Basidiomycota</taxon>
        <taxon>Agaricomycotina</taxon>
        <taxon>Agaricomycetes</taxon>
        <taxon>Agaricomycetidae</taxon>
        <taxon>Agaricales</taxon>
        <taxon>Agaricineae</taxon>
        <taxon>Hydnangiaceae</taxon>
        <taxon>Laccaria</taxon>
    </lineage>
</organism>
<protein>
    <submittedName>
        <fullName evidence="2">Uncharacterized protein</fullName>
    </submittedName>
</protein>
<name>A0A0C9XWZ5_9AGAR</name>
<feature type="compositionally biased region" description="Basic and acidic residues" evidence="1">
    <location>
        <begin position="231"/>
        <end position="250"/>
    </location>
</feature>
<dbReference type="Proteomes" id="UP000054477">
    <property type="component" value="Unassembled WGS sequence"/>
</dbReference>
<feature type="compositionally biased region" description="Basic residues" evidence="1">
    <location>
        <begin position="98"/>
        <end position="111"/>
    </location>
</feature>
<feature type="compositionally biased region" description="Basic and acidic residues" evidence="1">
    <location>
        <begin position="186"/>
        <end position="218"/>
    </location>
</feature>
<sequence>MSLEVPSDQPIATNTSPPLTVEIPSSTSSTEDRSSSLDSSQTSWPTGIQGSSTSTPTSASCSSLPIHHLTIKFAPLPELAPRKRRSTAPLGMAARTQLTRRRRAGAPHAHSRSPTTMTTTAAGESVVAHPMWTEEEMEEHKRRQVEQHRLRVMKEEGGEGVDDPLLVLGRLVKGAGKQLWRKVSHRDRDRQGREREKEKDGKERDGREKEKTKAEDAVRLALTTISSNGEGKTEDTPTKEKEDEDGRTVWEDANDFLNVGQTETFLEGRNAPYSS</sequence>
<feature type="region of interest" description="Disordered" evidence="1">
    <location>
        <begin position="77"/>
        <end position="119"/>
    </location>
</feature>
<keyword evidence="3" id="KW-1185">Reference proteome</keyword>
<accession>A0A0C9XWZ5</accession>
<reference evidence="2 3" key="1">
    <citation type="submission" date="2014-04" db="EMBL/GenBank/DDBJ databases">
        <authorList>
            <consortium name="DOE Joint Genome Institute"/>
            <person name="Kuo A."/>
            <person name="Kohler A."/>
            <person name="Nagy L.G."/>
            <person name="Floudas D."/>
            <person name="Copeland A."/>
            <person name="Barry K.W."/>
            <person name="Cichocki N."/>
            <person name="Veneault-Fourrey C."/>
            <person name="LaButti K."/>
            <person name="Lindquist E.A."/>
            <person name="Lipzen A."/>
            <person name="Lundell T."/>
            <person name="Morin E."/>
            <person name="Murat C."/>
            <person name="Sun H."/>
            <person name="Tunlid A."/>
            <person name="Henrissat B."/>
            <person name="Grigoriev I.V."/>
            <person name="Hibbett D.S."/>
            <person name="Martin F."/>
            <person name="Nordberg H.P."/>
            <person name="Cantor M.N."/>
            <person name="Hua S.X."/>
        </authorList>
    </citation>
    <scope>NUCLEOTIDE SEQUENCE [LARGE SCALE GENOMIC DNA]</scope>
    <source>
        <strain evidence="2 3">LaAM-08-1</strain>
    </source>
</reference>
<dbReference type="HOGENOM" id="CLU_1001408_0_0_1"/>
<evidence type="ECO:0000313" key="2">
    <source>
        <dbReference type="EMBL" id="KIK06144.1"/>
    </source>
</evidence>
<gene>
    <name evidence="2" type="ORF">K443DRAFT_674703</name>
</gene>
<evidence type="ECO:0000256" key="1">
    <source>
        <dbReference type="SAM" id="MobiDB-lite"/>
    </source>
</evidence>
<evidence type="ECO:0000313" key="3">
    <source>
        <dbReference type="Proteomes" id="UP000054477"/>
    </source>
</evidence>
<dbReference type="OrthoDB" id="3265817at2759"/>
<feature type="region of interest" description="Disordered" evidence="1">
    <location>
        <begin position="1"/>
        <end position="62"/>
    </location>
</feature>